<protein>
    <recommendedName>
        <fullName evidence="3">Phage tail protein</fullName>
    </recommendedName>
</protein>
<dbReference type="EMBL" id="JAMTCG010000032">
    <property type="protein sequence ID" value="MCP2163160.1"/>
    <property type="molecule type" value="Genomic_DNA"/>
</dbReference>
<evidence type="ECO:0000313" key="1">
    <source>
        <dbReference type="EMBL" id="MCP2163160.1"/>
    </source>
</evidence>
<keyword evidence="2" id="KW-1185">Reference proteome</keyword>
<dbReference type="RefSeq" id="WP_253656719.1">
    <property type="nucleotide sequence ID" value="NZ_JAMTCG010000032.1"/>
</dbReference>
<comment type="caution">
    <text evidence="1">The sequence shown here is derived from an EMBL/GenBank/DDBJ whole genome shotgun (WGS) entry which is preliminary data.</text>
</comment>
<name>A0ABT1H7D2_9NOCA</name>
<reference evidence="1 2" key="1">
    <citation type="submission" date="2022-06" db="EMBL/GenBank/DDBJ databases">
        <title>Genomic Encyclopedia of Archaeal and Bacterial Type Strains, Phase II (KMG-II): from individual species to whole genera.</title>
        <authorList>
            <person name="Goeker M."/>
        </authorList>
    </citation>
    <scope>NUCLEOTIDE SEQUENCE [LARGE SCALE GENOMIC DNA]</scope>
    <source>
        <strain evidence="1 2">DSM 45037</strain>
    </source>
</reference>
<sequence length="276" mass="30591">RRDIKLSVDPDDLFSDELDLKIIESAFAPGGMAGAEEYPVRTLTLPFNLYDNGAGIEATVSRFRKLWRAGRTLLWQVTTQESGLRLLQLRRSQGIKFSPSQDWNITGYARAVVTAVALNPFYESAPLTMTVTNPSNGSNTFWLPVTNPTDQKAWPEWSLKPNGATTFSFADFSFNNDQEIDPDWAPGRFASRMIVTPSINVMWSVMSDPLMDTYVAADLSNANGQMQAVEPLFWIPPYTGTDANGPVMLPVTINGPAGSQVKLTLRRFWSAESGLE</sequence>
<gene>
    <name evidence="1" type="ORF">LX12_004375</name>
</gene>
<feature type="non-terminal residue" evidence="1">
    <location>
        <position position="1"/>
    </location>
</feature>
<accession>A0ABT1H7D2</accession>
<organism evidence="1 2">
    <name type="scientific">Williamsia serinedens</name>
    <dbReference type="NCBI Taxonomy" id="391736"/>
    <lineage>
        <taxon>Bacteria</taxon>
        <taxon>Bacillati</taxon>
        <taxon>Actinomycetota</taxon>
        <taxon>Actinomycetes</taxon>
        <taxon>Mycobacteriales</taxon>
        <taxon>Nocardiaceae</taxon>
        <taxon>Williamsia</taxon>
    </lineage>
</organism>
<dbReference type="Proteomes" id="UP001205740">
    <property type="component" value="Unassembled WGS sequence"/>
</dbReference>
<evidence type="ECO:0008006" key="3">
    <source>
        <dbReference type="Google" id="ProtNLM"/>
    </source>
</evidence>
<proteinExistence type="predicted"/>
<evidence type="ECO:0000313" key="2">
    <source>
        <dbReference type="Proteomes" id="UP001205740"/>
    </source>
</evidence>